<name>I8J2Y9_9BACL</name>
<dbReference type="AlphaFoldDB" id="I8J2Y9"/>
<dbReference type="InterPro" id="IPR009665">
    <property type="entry name" value="YyaC"/>
</dbReference>
<organism evidence="1 2">
    <name type="scientific">Fictibacillus macauensis ZFHKF-1</name>
    <dbReference type="NCBI Taxonomy" id="1196324"/>
    <lineage>
        <taxon>Bacteria</taxon>
        <taxon>Bacillati</taxon>
        <taxon>Bacillota</taxon>
        <taxon>Bacilli</taxon>
        <taxon>Bacillales</taxon>
        <taxon>Fictibacillaceae</taxon>
        <taxon>Fictibacillus</taxon>
    </lineage>
</organism>
<proteinExistence type="predicted"/>
<dbReference type="SUPFAM" id="SSF53163">
    <property type="entry name" value="HybD-like"/>
    <property type="match status" value="1"/>
</dbReference>
<evidence type="ECO:0000313" key="1">
    <source>
        <dbReference type="EMBL" id="EIT86116.1"/>
    </source>
</evidence>
<dbReference type="STRING" id="1196324.A374_07341"/>
<dbReference type="RefSeq" id="WP_007201565.1">
    <property type="nucleotide sequence ID" value="NZ_AKKV01000023.1"/>
</dbReference>
<reference evidence="1 2" key="1">
    <citation type="journal article" date="2012" name="J. Bacteriol.">
        <title>Genome of Bacillus macauensis ZFHKF-1, a Long-Chain-Forming Bacterium.</title>
        <authorList>
            <person name="Cai L."/>
            <person name="Zhang T."/>
        </authorList>
    </citation>
    <scope>NUCLEOTIDE SEQUENCE [LARGE SCALE GENOMIC DNA]</scope>
    <source>
        <strain evidence="1 2">ZFHKF-1</strain>
    </source>
</reference>
<dbReference type="eggNOG" id="ENOG50313RY">
    <property type="taxonomic scope" value="Bacteria"/>
</dbReference>
<dbReference type="OrthoDB" id="9815953at2"/>
<accession>I8J2Y9</accession>
<dbReference type="Proteomes" id="UP000004080">
    <property type="component" value="Unassembled WGS sequence"/>
</dbReference>
<evidence type="ECO:0000313" key="2">
    <source>
        <dbReference type="Proteomes" id="UP000004080"/>
    </source>
</evidence>
<dbReference type="PATRIC" id="fig|1196324.3.peg.1503"/>
<dbReference type="Pfam" id="PF06866">
    <property type="entry name" value="DUF1256"/>
    <property type="match status" value="1"/>
</dbReference>
<comment type="caution">
    <text evidence="1">The sequence shown here is derived from an EMBL/GenBank/DDBJ whole genome shotgun (WGS) entry which is preliminary data.</text>
</comment>
<protein>
    <submittedName>
        <fullName evidence="1">Putative sporulation protein YyaC</fullName>
    </submittedName>
</protein>
<sequence length="209" mass="22773">MFLKRKPVPSQRVTYKAHHEDQDACPLITEHIEMLLPAARKPAIVVICIGTDRSTGDALGPLVGTKLKANTAFPYPVYGTLDEPVHAVNLVEKLKMVEKKHPHAFVIGIDACLGKLNHVGMVSVGDGPVKPGAGVNKELPPVGDMHLTGIVNVSGFMEYFVLQNTRLSIVMKMAELIAQSLYHATKDSRGHKEETITIPLKKSPLKSTL</sequence>
<gene>
    <name evidence="1" type="ORF">A374_07341</name>
</gene>
<keyword evidence="2" id="KW-1185">Reference proteome</keyword>
<dbReference type="InterPro" id="IPR023430">
    <property type="entry name" value="Pept_HybD-like_dom_sf"/>
</dbReference>
<dbReference type="NCBIfam" id="TIGR02841">
    <property type="entry name" value="spore_YyaC"/>
    <property type="match status" value="1"/>
</dbReference>
<dbReference type="EMBL" id="AKKV01000023">
    <property type="protein sequence ID" value="EIT86116.1"/>
    <property type="molecule type" value="Genomic_DNA"/>
</dbReference>